<feature type="domain" description="Fibronectin type-III" evidence="10">
    <location>
        <begin position="161"/>
        <end position="261"/>
    </location>
</feature>
<dbReference type="GO" id="GO:0009897">
    <property type="term" value="C:external side of plasma membrane"/>
    <property type="evidence" value="ECO:0007669"/>
    <property type="project" value="TreeGrafter"/>
</dbReference>
<dbReference type="Ensembl" id="ENSSTUT00000024847.1">
    <property type="protein sequence ID" value="ENSSTUP00000023685.1"/>
    <property type="gene ID" value="ENSSTUG00000010350.1"/>
</dbReference>
<dbReference type="GO" id="GO:0004896">
    <property type="term" value="F:cytokine receptor activity"/>
    <property type="evidence" value="ECO:0007669"/>
    <property type="project" value="TreeGrafter"/>
</dbReference>
<dbReference type="SUPFAM" id="SSF49265">
    <property type="entry name" value="Fibronectin type III"/>
    <property type="match status" value="2"/>
</dbReference>
<organism evidence="11 12">
    <name type="scientific">Salmo trutta</name>
    <name type="common">Brown trout</name>
    <dbReference type="NCBI Taxonomy" id="8032"/>
    <lineage>
        <taxon>Eukaryota</taxon>
        <taxon>Metazoa</taxon>
        <taxon>Chordata</taxon>
        <taxon>Craniata</taxon>
        <taxon>Vertebrata</taxon>
        <taxon>Euteleostomi</taxon>
        <taxon>Actinopterygii</taxon>
        <taxon>Neopterygii</taxon>
        <taxon>Teleostei</taxon>
        <taxon>Protacanthopterygii</taxon>
        <taxon>Salmoniformes</taxon>
        <taxon>Salmonidae</taxon>
        <taxon>Salmoninae</taxon>
        <taxon>Salmo</taxon>
    </lineage>
</organism>
<dbReference type="GeneTree" id="ENSGT00530000069547"/>
<proteinExistence type="predicted"/>
<keyword evidence="2 9" id="KW-0812">Transmembrane</keyword>
<keyword evidence="12" id="KW-1185">Reference proteome</keyword>
<keyword evidence="7" id="KW-0325">Glycoprotein</keyword>
<dbReference type="Proteomes" id="UP000472277">
    <property type="component" value="Chromosome 32"/>
</dbReference>
<sequence length="711" mass="78271">MTSRSMLGLGQEVQCPPFIKILNRTSWLRLNYTVWFTLKYSATMFLLTIIFTTFGTLIADDAMSDGNLQCLNDYEKIMVCHFTTDKSKCAEYNMTLKLLGEENIAQNDCTFKEKERSNDVSKCGCSIDPIDLIIGEEFNATLWNSGKRINSKVLCIKCSIKPKTPTVQMVKPTKNGNFLVKWKTNYPDDVPFSKDLIAELSYRKKGETDEVSKNDSTTSHELLGRDLEPNTIYALKVRTYTDISGRFSDWSEELEFTNPLSSRKVLQIVIAFSCIAVIIITSALFWCSVRLKAKLWDNIPKCSNQDLLYMVPGVPKVLSPPKIPLSSIHVDSSKMDTEGKLWTNPSIVDGSSGRGSGSELDSSSSLGYAHKCSMSPEPSNVQIISHLQEALSKVFPSLVPLDGNPQSLLLAPPKTDDGTQMNCPESNRDIGVCSSDYNPFHFMSESGGSCGSSCYNNITYSPSVPIQELTTSKTSSFPTQPLLFCNSYYHSGEAEVLKNGHPQLFLGTGQQDLNLSTNCAPLLQTDFSYHPCNGASDDSETTTSAEDTTLIYGSNDSNVSEPHNVISVVPGYQSFSEAVSKDNERGTDAFMDVPLPLKGFQDVDSSEPLIYDVNPCYHSLPDPGCCLPPSDCDYQALQSLGQNSPDQWVSDKLLNKCLMTEIPQSSMGNMPLNVIPNSQGGQCPIPGSPFLTAFCSVQAMQIDNDSSYHCV</sequence>
<accession>A0A673XHG9</accession>
<comment type="subcellular location">
    <subcellularLocation>
        <location evidence="1">Membrane</location>
        <topology evidence="1">Single-pass type I membrane protein</topology>
    </subcellularLocation>
</comment>
<evidence type="ECO:0000256" key="8">
    <source>
        <dbReference type="SAM" id="MobiDB-lite"/>
    </source>
</evidence>
<dbReference type="InterPro" id="IPR003961">
    <property type="entry name" value="FN3_dom"/>
</dbReference>
<keyword evidence="3" id="KW-0732">Signal</keyword>
<evidence type="ECO:0000313" key="11">
    <source>
        <dbReference type="Ensembl" id="ENSSTUP00000023685.1"/>
    </source>
</evidence>
<feature type="transmembrane region" description="Helical" evidence="9">
    <location>
        <begin position="265"/>
        <end position="286"/>
    </location>
</feature>
<keyword evidence="4 9" id="KW-1133">Transmembrane helix</keyword>
<evidence type="ECO:0000259" key="10">
    <source>
        <dbReference type="PROSITE" id="PS50853"/>
    </source>
</evidence>
<reference evidence="11" key="2">
    <citation type="submission" date="2025-09" db="UniProtKB">
        <authorList>
            <consortium name="Ensembl"/>
        </authorList>
    </citation>
    <scope>IDENTIFICATION</scope>
</reference>
<dbReference type="PROSITE" id="PS50853">
    <property type="entry name" value="FN3"/>
    <property type="match status" value="1"/>
</dbReference>
<dbReference type="InterPro" id="IPR036116">
    <property type="entry name" value="FN3_sf"/>
</dbReference>
<name>A0A673XHG9_SALTR</name>
<dbReference type="InterPro" id="IPR013783">
    <property type="entry name" value="Ig-like_fold"/>
</dbReference>
<evidence type="ECO:0000256" key="9">
    <source>
        <dbReference type="SAM" id="Phobius"/>
    </source>
</evidence>
<dbReference type="CDD" id="cd00063">
    <property type="entry name" value="FN3"/>
    <property type="match status" value="1"/>
</dbReference>
<evidence type="ECO:0000256" key="1">
    <source>
        <dbReference type="ARBA" id="ARBA00004479"/>
    </source>
</evidence>
<gene>
    <name evidence="11" type="primary">LOC115171180</name>
</gene>
<dbReference type="InParanoid" id="A0A673XHG9"/>
<evidence type="ECO:0000256" key="5">
    <source>
        <dbReference type="ARBA" id="ARBA00023136"/>
    </source>
</evidence>
<evidence type="ECO:0000256" key="7">
    <source>
        <dbReference type="ARBA" id="ARBA00023180"/>
    </source>
</evidence>
<dbReference type="AlphaFoldDB" id="A0A673XHG9"/>
<evidence type="ECO:0000256" key="2">
    <source>
        <dbReference type="ARBA" id="ARBA00022692"/>
    </source>
</evidence>
<feature type="transmembrane region" description="Helical" evidence="9">
    <location>
        <begin position="40"/>
        <end position="59"/>
    </location>
</feature>
<dbReference type="PANTHER" id="PTHR23037:SF42">
    <property type="entry name" value="CYTOKINE RECEPTOR COMMON SUBUNIT GAMMA ISOFORM X1-RELATED"/>
    <property type="match status" value="1"/>
</dbReference>
<reference evidence="11" key="1">
    <citation type="submission" date="2025-08" db="UniProtKB">
        <authorList>
            <consortium name="Ensembl"/>
        </authorList>
    </citation>
    <scope>IDENTIFICATION</scope>
</reference>
<keyword evidence="5 9" id="KW-0472">Membrane</keyword>
<protein>
    <submittedName>
        <fullName evidence="11">Uncharacterized LOC115171176</fullName>
    </submittedName>
</protein>
<feature type="region of interest" description="Disordered" evidence="8">
    <location>
        <begin position="341"/>
        <end position="362"/>
    </location>
</feature>
<evidence type="ECO:0000256" key="4">
    <source>
        <dbReference type="ARBA" id="ARBA00022989"/>
    </source>
</evidence>
<dbReference type="GO" id="GO:0016064">
    <property type="term" value="P:immunoglobulin mediated immune response"/>
    <property type="evidence" value="ECO:0007669"/>
    <property type="project" value="TreeGrafter"/>
</dbReference>
<keyword evidence="6" id="KW-0675">Receptor</keyword>
<dbReference type="Gene3D" id="2.60.40.10">
    <property type="entry name" value="Immunoglobulins"/>
    <property type="match status" value="2"/>
</dbReference>
<dbReference type="PANTHER" id="PTHR23037">
    <property type="entry name" value="CYTOKINE RECEPTOR"/>
    <property type="match status" value="1"/>
</dbReference>
<evidence type="ECO:0000313" key="12">
    <source>
        <dbReference type="Proteomes" id="UP000472277"/>
    </source>
</evidence>
<evidence type="ECO:0000256" key="6">
    <source>
        <dbReference type="ARBA" id="ARBA00023170"/>
    </source>
</evidence>
<evidence type="ECO:0000256" key="3">
    <source>
        <dbReference type="ARBA" id="ARBA00022729"/>
    </source>
</evidence>